<dbReference type="EMBL" id="DYXM01000015">
    <property type="protein sequence ID" value="HJE89503.1"/>
    <property type="molecule type" value="Genomic_DNA"/>
</dbReference>
<dbReference type="RefSeq" id="WP_303910248.1">
    <property type="nucleotide sequence ID" value="NZ_DYXM01000015.1"/>
</dbReference>
<accession>A0A921F2C1</accession>
<dbReference type="PANTHER" id="PTHR12126">
    <property type="entry name" value="NADH-UBIQUINONE OXIDOREDUCTASE 39 KDA SUBUNIT-RELATED"/>
    <property type="match status" value="1"/>
</dbReference>
<feature type="domain" description="NAD(P)-binding" evidence="1">
    <location>
        <begin position="7"/>
        <end position="134"/>
    </location>
</feature>
<gene>
    <name evidence="2" type="ORF">K8V11_00645</name>
</gene>
<organism evidence="2 3">
    <name type="scientific">Dietzia timorensis</name>
    <dbReference type="NCBI Taxonomy" id="499555"/>
    <lineage>
        <taxon>Bacteria</taxon>
        <taxon>Bacillati</taxon>
        <taxon>Actinomycetota</taxon>
        <taxon>Actinomycetes</taxon>
        <taxon>Mycobacteriales</taxon>
        <taxon>Dietziaceae</taxon>
        <taxon>Dietzia</taxon>
    </lineage>
</organism>
<dbReference type="SUPFAM" id="SSF51735">
    <property type="entry name" value="NAD(P)-binding Rossmann-fold domains"/>
    <property type="match status" value="1"/>
</dbReference>
<name>A0A921F2C1_9ACTN</name>
<evidence type="ECO:0000313" key="2">
    <source>
        <dbReference type="EMBL" id="HJE89503.1"/>
    </source>
</evidence>
<sequence>MRIAVLGATGEMGSKVAQKVRRQGHELVSVSRSEGVDVYTGEGLPAAFAGADVAIDCLNMMSLSAKKASDYFGRTSRNVVDASQEAGVSRLVCMSIAGAADPEVNKMFGYYKGKAVQERVYIESGADCVVVRSTQWFQFLEVLMGMASVGPVALLPKMMMAPVSAERVASLLVETAVSGNQHEGKTLTIRGPETGYAADFVKRQLAATGNVAGKSPRWVGSAPYMGSAIARGGLVPSGGIVDETSFGEYLESLSR</sequence>
<evidence type="ECO:0000313" key="3">
    <source>
        <dbReference type="Proteomes" id="UP000776650"/>
    </source>
</evidence>
<dbReference type="Proteomes" id="UP000776650">
    <property type="component" value="Unassembled WGS sequence"/>
</dbReference>
<reference evidence="2" key="2">
    <citation type="submission" date="2021-09" db="EMBL/GenBank/DDBJ databases">
        <authorList>
            <person name="Gilroy R."/>
        </authorList>
    </citation>
    <scope>NUCLEOTIDE SEQUENCE</scope>
    <source>
        <strain evidence="2">ChiGjej1B1-18357</strain>
    </source>
</reference>
<evidence type="ECO:0000259" key="1">
    <source>
        <dbReference type="Pfam" id="PF13460"/>
    </source>
</evidence>
<dbReference type="GO" id="GO:0044877">
    <property type="term" value="F:protein-containing complex binding"/>
    <property type="evidence" value="ECO:0007669"/>
    <property type="project" value="TreeGrafter"/>
</dbReference>
<comment type="caution">
    <text evidence="2">The sequence shown here is derived from an EMBL/GenBank/DDBJ whole genome shotgun (WGS) entry which is preliminary data.</text>
</comment>
<dbReference type="InterPro" id="IPR036291">
    <property type="entry name" value="NAD(P)-bd_dom_sf"/>
</dbReference>
<dbReference type="InterPro" id="IPR051207">
    <property type="entry name" value="ComplexI_NDUFA9_subunit"/>
</dbReference>
<dbReference type="AlphaFoldDB" id="A0A921F2C1"/>
<dbReference type="PANTHER" id="PTHR12126:SF16">
    <property type="entry name" value="MIOREX COMPLEX COMPONENT 2"/>
    <property type="match status" value="1"/>
</dbReference>
<dbReference type="Pfam" id="PF13460">
    <property type="entry name" value="NAD_binding_10"/>
    <property type="match status" value="1"/>
</dbReference>
<reference evidence="2" key="1">
    <citation type="journal article" date="2021" name="PeerJ">
        <title>Extensive microbial diversity within the chicken gut microbiome revealed by metagenomics and culture.</title>
        <authorList>
            <person name="Gilroy R."/>
            <person name="Ravi A."/>
            <person name="Getino M."/>
            <person name="Pursley I."/>
            <person name="Horton D.L."/>
            <person name="Alikhan N.F."/>
            <person name="Baker D."/>
            <person name="Gharbi K."/>
            <person name="Hall N."/>
            <person name="Watson M."/>
            <person name="Adriaenssens E.M."/>
            <person name="Foster-Nyarko E."/>
            <person name="Jarju S."/>
            <person name="Secka A."/>
            <person name="Antonio M."/>
            <person name="Oren A."/>
            <person name="Chaudhuri R.R."/>
            <person name="La Ragione R."/>
            <person name="Hildebrand F."/>
            <person name="Pallen M.J."/>
        </authorList>
    </citation>
    <scope>NUCLEOTIDE SEQUENCE</scope>
    <source>
        <strain evidence="2">ChiGjej1B1-18357</strain>
    </source>
</reference>
<protein>
    <submittedName>
        <fullName evidence="2">NAD(P)H-binding protein</fullName>
    </submittedName>
</protein>
<proteinExistence type="predicted"/>
<dbReference type="Gene3D" id="3.40.50.720">
    <property type="entry name" value="NAD(P)-binding Rossmann-like Domain"/>
    <property type="match status" value="1"/>
</dbReference>
<dbReference type="InterPro" id="IPR016040">
    <property type="entry name" value="NAD(P)-bd_dom"/>
</dbReference>